<dbReference type="NCBIfam" id="TIGR00613">
    <property type="entry name" value="reco"/>
    <property type="match status" value="1"/>
</dbReference>
<evidence type="ECO:0000256" key="1">
    <source>
        <dbReference type="ARBA" id="ARBA00022763"/>
    </source>
</evidence>
<dbReference type="GO" id="GO:0043590">
    <property type="term" value="C:bacterial nucleoid"/>
    <property type="evidence" value="ECO:0007669"/>
    <property type="project" value="TreeGrafter"/>
</dbReference>
<name>A0A2M7B8U3_9BACT</name>
<dbReference type="EMBL" id="PEVG01000021">
    <property type="protein sequence ID" value="PIU99534.1"/>
    <property type="molecule type" value="Genomic_DNA"/>
</dbReference>
<accession>A0A2M7B8U3</accession>
<feature type="domain" description="DNA replication/recombination mediator RecO N-terminal" evidence="4">
    <location>
        <begin position="6"/>
        <end position="65"/>
    </location>
</feature>
<evidence type="ECO:0000313" key="5">
    <source>
        <dbReference type="EMBL" id="PIU99534.1"/>
    </source>
</evidence>
<reference evidence="6" key="1">
    <citation type="submission" date="2017-09" db="EMBL/GenBank/DDBJ databases">
        <title>Depth-based differentiation of microbial function through sediment-hosted aquifers and enrichment of novel symbionts in the deep terrestrial subsurface.</title>
        <authorList>
            <person name="Probst A.J."/>
            <person name="Ladd B."/>
            <person name="Jarett J.K."/>
            <person name="Geller-Mcgrath D.E."/>
            <person name="Sieber C.M.K."/>
            <person name="Emerson J.B."/>
            <person name="Anantharaman K."/>
            <person name="Thomas B.C."/>
            <person name="Malmstrom R."/>
            <person name="Stieglmeier M."/>
            <person name="Klingl A."/>
            <person name="Woyke T."/>
            <person name="Ryan C.M."/>
            <person name="Banfield J.F."/>
        </authorList>
    </citation>
    <scope>NUCLEOTIDE SEQUENCE [LARGE SCALE GENOMIC DNA]</scope>
</reference>
<sequence>MVSYHIYQTEGIILGKKNIGEADRIFSVLTREFGRIDAIAQGIRRVESKLRYSMGTFSYARLGLVASRTSWRIVDAEELNNWKNIRETPEKLAAVFQIAELINRMVKGQEHDTSLWKEVKSAFLFLEQYKNAQGEGDLQIFGLLAQLKILSHLGYVAEHEKWFNLSLEEVQKMKPLIIFAINKALQESQL</sequence>
<keyword evidence="2" id="KW-0233">DNA recombination</keyword>
<evidence type="ECO:0000313" key="6">
    <source>
        <dbReference type="Proteomes" id="UP000228561"/>
    </source>
</evidence>
<dbReference type="Gene3D" id="2.40.50.140">
    <property type="entry name" value="Nucleic acid-binding proteins"/>
    <property type="match status" value="1"/>
</dbReference>
<dbReference type="GO" id="GO:0006310">
    <property type="term" value="P:DNA recombination"/>
    <property type="evidence" value="ECO:0007669"/>
    <property type="project" value="UniProtKB-KW"/>
</dbReference>
<dbReference type="PANTHER" id="PTHR33991">
    <property type="entry name" value="DNA REPAIR PROTEIN RECO"/>
    <property type="match status" value="1"/>
</dbReference>
<organism evidence="5 6">
    <name type="scientific">Candidatus Tagabacteria bacterium CG03_land_8_20_14_0_80_41_22</name>
    <dbReference type="NCBI Taxonomy" id="1975020"/>
    <lineage>
        <taxon>Bacteria</taxon>
        <taxon>Candidatus Tagaibacteriota</taxon>
    </lineage>
</organism>
<proteinExistence type="predicted"/>
<dbReference type="InterPro" id="IPR022572">
    <property type="entry name" value="DNA_rep/recomb_RecO_N"/>
</dbReference>
<protein>
    <submittedName>
        <fullName evidence="5">DNA repair protein RecO</fullName>
    </submittedName>
</protein>
<gene>
    <name evidence="5" type="primary">recO</name>
    <name evidence="5" type="ORF">COS58_01855</name>
</gene>
<comment type="caution">
    <text evidence="5">The sequence shown here is derived from an EMBL/GenBank/DDBJ whole genome shotgun (WGS) entry which is preliminary data.</text>
</comment>
<keyword evidence="3" id="KW-0234">DNA repair</keyword>
<dbReference type="AlphaFoldDB" id="A0A2M7B8U3"/>
<evidence type="ECO:0000256" key="3">
    <source>
        <dbReference type="ARBA" id="ARBA00023204"/>
    </source>
</evidence>
<dbReference type="InterPro" id="IPR003717">
    <property type="entry name" value="RecO"/>
</dbReference>
<dbReference type="PANTHER" id="PTHR33991:SF1">
    <property type="entry name" value="DNA REPAIR PROTEIN RECO"/>
    <property type="match status" value="1"/>
</dbReference>
<evidence type="ECO:0000259" key="4">
    <source>
        <dbReference type="Pfam" id="PF11967"/>
    </source>
</evidence>
<dbReference type="SUPFAM" id="SSF50249">
    <property type="entry name" value="Nucleic acid-binding proteins"/>
    <property type="match status" value="1"/>
</dbReference>
<dbReference type="InterPro" id="IPR012340">
    <property type="entry name" value="NA-bd_OB-fold"/>
</dbReference>
<dbReference type="Pfam" id="PF11967">
    <property type="entry name" value="RecO_N"/>
    <property type="match status" value="1"/>
</dbReference>
<keyword evidence="1" id="KW-0227">DNA damage</keyword>
<dbReference type="Proteomes" id="UP000228561">
    <property type="component" value="Unassembled WGS sequence"/>
</dbReference>
<evidence type="ECO:0000256" key="2">
    <source>
        <dbReference type="ARBA" id="ARBA00023172"/>
    </source>
</evidence>
<dbReference type="GO" id="GO:0006302">
    <property type="term" value="P:double-strand break repair"/>
    <property type="evidence" value="ECO:0007669"/>
    <property type="project" value="TreeGrafter"/>
</dbReference>